<dbReference type="RefSeq" id="WP_212695453.1">
    <property type="nucleotide sequence ID" value="NZ_CP058649.1"/>
</dbReference>
<name>A0A8J8MP24_9FIRM</name>
<gene>
    <name evidence="1" type="ORF">HZI73_21720</name>
</gene>
<organism evidence="1 2">
    <name type="scientific">Vallitalea pronyensis</name>
    <dbReference type="NCBI Taxonomy" id="1348613"/>
    <lineage>
        <taxon>Bacteria</taxon>
        <taxon>Bacillati</taxon>
        <taxon>Bacillota</taxon>
        <taxon>Clostridia</taxon>
        <taxon>Lachnospirales</taxon>
        <taxon>Vallitaleaceae</taxon>
        <taxon>Vallitalea</taxon>
    </lineage>
</organism>
<sequence length="245" mass="29336">MYLREMHLHVPYPSNERLDIINKYMSEYNCTYEQALRMDSDRNWKGVIAKRFFLETNCIVLMFLRLLGKYKNEDTIKIVVHCVKSLKGIGGTTMGICLIEQIVDYNAFFSKNDLEKKQFTLDVIKEAISKIARDKNWDISPFEQVYKRIIELEYTNHWTWKKKLNSPNRLFTAEVYLEHEIKDIKIYIIIRNKLGDIIKRQLIISEMPDDYIYILHLGKLKWLSNNEVQLVNKYNTMHWKVQVES</sequence>
<dbReference type="Proteomes" id="UP000683246">
    <property type="component" value="Chromosome"/>
</dbReference>
<evidence type="ECO:0000313" key="2">
    <source>
        <dbReference type="Proteomes" id="UP000683246"/>
    </source>
</evidence>
<accession>A0A8J8MP24</accession>
<dbReference type="EMBL" id="CP058649">
    <property type="protein sequence ID" value="QUI24758.1"/>
    <property type="molecule type" value="Genomic_DNA"/>
</dbReference>
<evidence type="ECO:0000313" key="1">
    <source>
        <dbReference type="EMBL" id="QUI24758.1"/>
    </source>
</evidence>
<dbReference type="KEGG" id="vpy:HZI73_21720"/>
<proteinExistence type="predicted"/>
<keyword evidence="2" id="KW-1185">Reference proteome</keyword>
<reference evidence="1" key="1">
    <citation type="submission" date="2020-07" db="EMBL/GenBank/DDBJ databases">
        <title>Vallitalea pronyensis genome.</title>
        <authorList>
            <person name="Postec A."/>
        </authorList>
    </citation>
    <scope>NUCLEOTIDE SEQUENCE</scope>
    <source>
        <strain evidence="1">FatNI3</strain>
    </source>
</reference>
<dbReference type="AlphaFoldDB" id="A0A8J8MP24"/>
<protein>
    <submittedName>
        <fullName evidence="1">Uncharacterized protein</fullName>
    </submittedName>
</protein>